<dbReference type="GO" id="GO:0046872">
    <property type="term" value="F:metal ion binding"/>
    <property type="evidence" value="ECO:0007669"/>
    <property type="project" value="UniProtKB-KW"/>
</dbReference>
<evidence type="ECO:0000256" key="2">
    <source>
        <dbReference type="ARBA" id="ARBA00022559"/>
    </source>
</evidence>
<dbReference type="PROSITE" id="PS51402">
    <property type="entry name" value="CATALASE_3"/>
    <property type="match status" value="1"/>
</dbReference>
<sequence length="99" mass="11419">MYIQVVVYVQPQHEAATSFNPFDVTKVWPQAACLLIEVGRIVLNRNSKKYFAEIEQLAFAPGRLVSGIEIARNKMLQRRLFSYSDAQRHRIGPNFQQIP</sequence>
<dbReference type="PROSITE" id="PS00437">
    <property type="entry name" value="CATALASE_1"/>
    <property type="match status" value="1"/>
</dbReference>
<dbReference type="SUPFAM" id="SSF56634">
    <property type="entry name" value="Heme-dependent catalase-like"/>
    <property type="match status" value="1"/>
</dbReference>
<evidence type="ECO:0000259" key="7">
    <source>
        <dbReference type="Pfam" id="PF00199"/>
    </source>
</evidence>
<dbReference type="InterPro" id="IPR020835">
    <property type="entry name" value="Catalase_sf"/>
</dbReference>
<name>K3X6V3_GLOUD</name>
<dbReference type="HOGENOM" id="CLU_2327107_0_0_1"/>
<dbReference type="VEuPathDB" id="FungiDB:PYU1_G012925"/>
<evidence type="ECO:0000313" key="8">
    <source>
        <dbReference type="EnsemblProtists" id="PYU1_T012952"/>
    </source>
</evidence>
<dbReference type="eggNOG" id="KOG0047">
    <property type="taxonomic scope" value="Eukaryota"/>
</dbReference>
<dbReference type="Gene3D" id="2.40.180.10">
    <property type="entry name" value="Catalase core domain"/>
    <property type="match status" value="1"/>
</dbReference>
<dbReference type="GO" id="GO:0005777">
    <property type="term" value="C:peroxisome"/>
    <property type="evidence" value="ECO:0007669"/>
    <property type="project" value="TreeGrafter"/>
</dbReference>
<dbReference type="PANTHER" id="PTHR11465:SF9">
    <property type="entry name" value="CATALASE"/>
    <property type="match status" value="1"/>
</dbReference>
<keyword evidence="5" id="KW-0560">Oxidoreductase</keyword>
<dbReference type="GO" id="GO:0042542">
    <property type="term" value="P:response to hydrogen peroxide"/>
    <property type="evidence" value="ECO:0007669"/>
    <property type="project" value="TreeGrafter"/>
</dbReference>
<dbReference type="InterPro" id="IPR002226">
    <property type="entry name" value="Catalase_haem_BS"/>
</dbReference>
<protein>
    <recommendedName>
        <fullName evidence="7">Catalase core domain-containing protein</fullName>
    </recommendedName>
</protein>
<feature type="domain" description="Catalase core" evidence="7">
    <location>
        <begin position="3"/>
        <end position="99"/>
    </location>
</feature>
<dbReference type="GO" id="GO:0005739">
    <property type="term" value="C:mitochondrion"/>
    <property type="evidence" value="ECO:0007669"/>
    <property type="project" value="TreeGrafter"/>
</dbReference>
<keyword evidence="4" id="KW-0479">Metal-binding</keyword>
<dbReference type="EMBL" id="GL376607">
    <property type="status" value="NOT_ANNOTATED_CDS"/>
    <property type="molecule type" value="Genomic_DNA"/>
</dbReference>
<dbReference type="InterPro" id="IPR011614">
    <property type="entry name" value="Catalase_core"/>
</dbReference>
<keyword evidence="6" id="KW-0408">Iron</keyword>
<dbReference type="GO" id="GO:0020037">
    <property type="term" value="F:heme binding"/>
    <property type="evidence" value="ECO:0007669"/>
    <property type="project" value="InterPro"/>
</dbReference>
<dbReference type="Proteomes" id="UP000019132">
    <property type="component" value="Unassembled WGS sequence"/>
</dbReference>
<keyword evidence="3" id="KW-0349">Heme</keyword>
<evidence type="ECO:0000313" key="9">
    <source>
        <dbReference type="Proteomes" id="UP000019132"/>
    </source>
</evidence>
<dbReference type="PRINTS" id="PR00067">
    <property type="entry name" value="CATALASE"/>
</dbReference>
<dbReference type="GO" id="GO:0004096">
    <property type="term" value="F:catalase activity"/>
    <property type="evidence" value="ECO:0007669"/>
    <property type="project" value="InterPro"/>
</dbReference>
<reference evidence="9" key="2">
    <citation type="submission" date="2010-04" db="EMBL/GenBank/DDBJ databases">
        <authorList>
            <person name="Buell R."/>
            <person name="Hamilton J."/>
            <person name="Hostetler J."/>
        </authorList>
    </citation>
    <scope>NUCLEOTIDE SEQUENCE [LARGE SCALE GENOMIC DNA]</scope>
    <source>
        <strain evidence="9">DAOM:BR144</strain>
    </source>
</reference>
<accession>K3X6V3</accession>
<dbReference type="AlphaFoldDB" id="K3X6V3"/>
<reference evidence="9" key="1">
    <citation type="journal article" date="2010" name="Genome Biol.">
        <title>Genome sequence of the necrotrophic plant pathogen Pythium ultimum reveals original pathogenicity mechanisms and effector repertoire.</title>
        <authorList>
            <person name="Levesque C.A."/>
            <person name="Brouwer H."/>
            <person name="Cano L."/>
            <person name="Hamilton J.P."/>
            <person name="Holt C."/>
            <person name="Huitema E."/>
            <person name="Raffaele S."/>
            <person name="Robideau G.P."/>
            <person name="Thines M."/>
            <person name="Win J."/>
            <person name="Zerillo M.M."/>
            <person name="Beakes G.W."/>
            <person name="Boore J.L."/>
            <person name="Busam D."/>
            <person name="Dumas B."/>
            <person name="Ferriera S."/>
            <person name="Fuerstenberg S.I."/>
            <person name="Gachon C.M."/>
            <person name="Gaulin E."/>
            <person name="Govers F."/>
            <person name="Grenville-Briggs L."/>
            <person name="Horner N."/>
            <person name="Hostetler J."/>
            <person name="Jiang R.H."/>
            <person name="Johnson J."/>
            <person name="Krajaejun T."/>
            <person name="Lin H."/>
            <person name="Meijer H.J."/>
            <person name="Moore B."/>
            <person name="Morris P."/>
            <person name="Phuntmart V."/>
            <person name="Puiu D."/>
            <person name="Shetty J."/>
            <person name="Stajich J.E."/>
            <person name="Tripathy S."/>
            <person name="Wawra S."/>
            <person name="van West P."/>
            <person name="Whitty B.R."/>
            <person name="Coutinho P.M."/>
            <person name="Henrissat B."/>
            <person name="Martin F."/>
            <person name="Thomas P.D."/>
            <person name="Tyler B.M."/>
            <person name="De Vries R.P."/>
            <person name="Kamoun S."/>
            <person name="Yandell M."/>
            <person name="Tisserat N."/>
            <person name="Buell C.R."/>
        </authorList>
    </citation>
    <scope>NUCLEOTIDE SEQUENCE</scope>
    <source>
        <strain evidence="9">DAOM:BR144</strain>
    </source>
</reference>
<keyword evidence="9" id="KW-1185">Reference proteome</keyword>
<dbReference type="EnsemblProtists" id="PYU1_T012952">
    <property type="protein sequence ID" value="PYU1_T012952"/>
    <property type="gene ID" value="PYU1_G012925"/>
</dbReference>
<evidence type="ECO:0000256" key="6">
    <source>
        <dbReference type="ARBA" id="ARBA00023004"/>
    </source>
</evidence>
<proteinExistence type="inferred from homology"/>
<evidence type="ECO:0000256" key="1">
    <source>
        <dbReference type="ARBA" id="ARBA00005329"/>
    </source>
</evidence>
<reference evidence="8" key="3">
    <citation type="submission" date="2015-02" db="UniProtKB">
        <authorList>
            <consortium name="EnsemblProtists"/>
        </authorList>
    </citation>
    <scope>IDENTIFICATION</scope>
    <source>
        <strain evidence="8">DAOM BR144</strain>
    </source>
</reference>
<organism evidence="8 9">
    <name type="scientific">Globisporangium ultimum (strain ATCC 200006 / CBS 805.95 / DAOM BR144)</name>
    <name type="common">Pythium ultimum</name>
    <dbReference type="NCBI Taxonomy" id="431595"/>
    <lineage>
        <taxon>Eukaryota</taxon>
        <taxon>Sar</taxon>
        <taxon>Stramenopiles</taxon>
        <taxon>Oomycota</taxon>
        <taxon>Peronosporomycetes</taxon>
        <taxon>Pythiales</taxon>
        <taxon>Pythiaceae</taxon>
        <taxon>Globisporangium</taxon>
    </lineage>
</organism>
<dbReference type="Pfam" id="PF00199">
    <property type="entry name" value="Catalase"/>
    <property type="match status" value="1"/>
</dbReference>
<dbReference type="GO" id="GO:0042744">
    <property type="term" value="P:hydrogen peroxide catabolic process"/>
    <property type="evidence" value="ECO:0007669"/>
    <property type="project" value="TreeGrafter"/>
</dbReference>
<comment type="similarity">
    <text evidence="1">Belongs to the catalase family.</text>
</comment>
<dbReference type="InterPro" id="IPR018028">
    <property type="entry name" value="Catalase"/>
</dbReference>
<keyword evidence="2" id="KW-0575">Peroxidase</keyword>
<evidence type="ECO:0000256" key="4">
    <source>
        <dbReference type="ARBA" id="ARBA00022723"/>
    </source>
</evidence>
<dbReference type="PANTHER" id="PTHR11465">
    <property type="entry name" value="CATALASE"/>
    <property type="match status" value="1"/>
</dbReference>
<dbReference type="STRING" id="431595.K3X6V3"/>
<evidence type="ECO:0000256" key="5">
    <source>
        <dbReference type="ARBA" id="ARBA00023002"/>
    </source>
</evidence>
<evidence type="ECO:0000256" key="3">
    <source>
        <dbReference type="ARBA" id="ARBA00022617"/>
    </source>
</evidence>
<dbReference type="InParanoid" id="K3X6V3"/>